<evidence type="ECO:0000313" key="8">
    <source>
        <dbReference type="Proteomes" id="UP000258476"/>
    </source>
</evidence>
<gene>
    <name evidence="7" type="primary">metQ</name>
    <name evidence="7" type="ORF">C834K_0528</name>
</gene>
<dbReference type="InterPro" id="IPR004872">
    <property type="entry name" value="Lipoprotein_NlpA"/>
</dbReference>
<evidence type="ECO:0000256" key="1">
    <source>
        <dbReference type="ARBA" id="ARBA00004635"/>
    </source>
</evidence>
<name>A0A3B0PVW0_9CHLA</name>
<dbReference type="GO" id="GO:0016020">
    <property type="term" value="C:membrane"/>
    <property type="evidence" value="ECO:0007669"/>
    <property type="project" value="UniProtKB-SubCell"/>
</dbReference>
<sequence>MKKIKLLALVALLVSLTGCNRNSEEILRIAASPTPHAELLYNLQKEAKSFGLYLKILPVDDYRVPNRLLLDKQIEANYFQHEDFLKDECKRYHCEGKLVVLAKVHLEPMGLYSNKIQSLEELKNKKQLRIAVPVDRTNEQRALDLLRDCGLIAYNEVSNLDITAKDVCSCGDRKVVIIEIAAPLLVSSLPDVDAAVIPGNFAVTAGFYPHKNSLCLEDVHTSKYTNIVVVRAEDVNDPQIQKLRQLFESDSVKDFFNTKYKESFLLQ</sequence>
<dbReference type="Gene3D" id="3.40.190.10">
    <property type="entry name" value="Periplasmic binding protein-like II"/>
    <property type="match status" value="2"/>
</dbReference>
<proteinExistence type="inferred from homology"/>
<dbReference type="RefSeq" id="WP_117274294.1">
    <property type="nucleotide sequence ID" value="NZ_LS992154.1"/>
</dbReference>
<keyword evidence="4" id="KW-0472">Membrane</keyword>
<organism evidence="7 8">
    <name type="scientific">Chlamydia poikilotherma</name>
    <dbReference type="NCBI Taxonomy" id="1967783"/>
    <lineage>
        <taxon>Bacteria</taxon>
        <taxon>Pseudomonadati</taxon>
        <taxon>Chlamydiota</taxon>
        <taxon>Chlamydiia</taxon>
        <taxon>Chlamydiales</taxon>
        <taxon>Chlamydiaceae</taxon>
        <taxon>Chlamydia/Chlamydophila group</taxon>
        <taxon>Chlamydia</taxon>
    </lineage>
</organism>
<dbReference type="SUPFAM" id="SSF53850">
    <property type="entry name" value="Periplasmic binding protein-like II"/>
    <property type="match status" value="1"/>
</dbReference>
<dbReference type="PANTHER" id="PTHR30429:SF0">
    <property type="entry name" value="METHIONINE-BINDING LIPOPROTEIN METQ"/>
    <property type="match status" value="1"/>
</dbReference>
<dbReference type="PROSITE" id="PS51257">
    <property type="entry name" value="PROKAR_LIPOPROTEIN"/>
    <property type="match status" value="1"/>
</dbReference>
<evidence type="ECO:0000256" key="4">
    <source>
        <dbReference type="ARBA" id="ARBA00023136"/>
    </source>
</evidence>
<keyword evidence="3" id="KW-0732">Signal</keyword>
<dbReference type="KEGG" id="chla:C834K_0528"/>
<dbReference type="Pfam" id="PF03180">
    <property type="entry name" value="Lipoprotein_9"/>
    <property type="match status" value="1"/>
</dbReference>
<evidence type="ECO:0000256" key="6">
    <source>
        <dbReference type="ARBA" id="ARBA00023288"/>
    </source>
</evidence>
<reference evidence="8" key="1">
    <citation type="submission" date="2017-11" db="EMBL/GenBank/DDBJ databases">
        <authorList>
            <person name="Seth-Smith MB H."/>
        </authorList>
    </citation>
    <scope>NUCLEOTIDE SEQUENCE [LARGE SCALE GENOMIC DNA]</scope>
</reference>
<evidence type="ECO:0000313" key="7">
    <source>
        <dbReference type="EMBL" id="SYX08986.1"/>
    </source>
</evidence>
<accession>A0A3B0PVW0</accession>
<keyword evidence="6 7" id="KW-0449">Lipoprotein</keyword>
<evidence type="ECO:0000256" key="2">
    <source>
        <dbReference type="ARBA" id="ARBA00008973"/>
    </source>
</evidence>
<dbReference type="PANTHER" id="PTHR30429">
    <property type="entry name" value="D-METHIONINE-BINDING LIPOPROTEIN METQ"/>
    <property type="match status" value="1"/>
</dbReference>
<protein>
    <submittedName>
        <fullName evidence="7">Methionine-binding lipoprotein metQ,DL-methionine transporter substrate-binding subunit,lipoprotein, YaeC family,NLPA lipoprotein</fullName>
    </submittedName>
</protein>
<dbReference type="Proteomes" id="UP000258476">
    <property type="component" value="Chromosome"/>
</dbReference>
<keyword evidence="8" id="KW-1185">Reference proteome</keyword>
<comment type="subcellular location">
    <subcellularLocation>
        <location evidence="1">Membrane</location>
        <topology evidence="1">Lipid-anchor</topology>
    </subcellularLocation>
</comment>
<dbReference type="OrthoDB" id="9812878at2"/>
<evidence type="ECO:0000256" key="5">
    <source>
        <dbReference type="ARBA" id="ARBA00023139"/>
    </source>
</evidence>
<keyword evidence="5" id="KW-0564">Palmitate</keyword>
<dbReference type="AlphaFoldDB" id="A0A3B0PVW0"/>
<evidence type="ECO:0000256" key="3">
    <source>
        <dbReference type="ARBA" id="ARBA00022729"/>
    </source>
</evidence>
<dbReference type="EMBL" id="LS992154">
    <property type="protein sequence ID" value="SYX08986.1"/>
    <property type="molecule type" value="Genomic_DNA"/>
</dbReference>
<comment type="similarity">
    <text evidence="2">Belongs to the NlpA lipoprotein family.</text>
</comment>